<sequence>MFLNDYFQRRLASLLRPWLRQDPELELKLGFLRSHGVAKNLSFDPLLLNQQLFDDSSRWSFKDVTVEELSVRVSYWSFPNIIIEVHGVRVTLSLGELKEGRGFRTRRILTDTALEDKENAIAEMDPEGRDVHVVMQTLADIDFTRNRNSSILGEILKCCQLHMHDIHLQVQFPAMNDTFRFVCEIKEINAESMSTENGCILKGLVSSLFSPSKEGSFSLDVKGIEIGLKKRDRMSCPIGSADLFTRSKFNGLQLMGVHLNVPVLSFSVSPEDLPIVFTCFTLSTNESNYPRNGRLLWNIAASRISYLMVNSRLTLYKLVGIICLWLRYVNAYENLLMLVGYPVDNVIERSTVKMSKDNSFSVSVKKQWKMVSEMEKKLPAEAIARARRITRYRAALNIRQTKTHSSRLLVTRWGSFERVLAPLRLIWSFLYGALMSLMNLLWQMFLDHSHMDGQSGVSEDSCLQSCFSISIGMISLVSPVKRVQSVIGGDPISTAGSSSLGVVSFCVSIDSLFLIYRQKICEKCFLFSCGNLKVMSSSHAEDGFKNNSRYLKGHLKNKVGNLKTIIWGEPAQMFYPDDTTSNATDRSSVSPLWNLLGEMRLNWKNCCTKFEGSMIQCFENPLILCEIKGFMTDQSLKNLSSGFWKCSLMVGKLKFALDYPSILSTTRVLRQVQHALSWTDCRRRAEVVLPTPMTSEIPQAISLDSRCNSYISEMEKTMLKVLPQKHIQIAVFIAGPLIKMSLRKEGFHDEYKNGSHASGQGDLHLEFDVHDVELAVWPALNSDFVASTDQQGLNDAGRESPRFQEPRTIKVPKTDNEIYTCQGKILHCIYVNVIGLEAYLHDSAENHQYRAILLNPMTIKLSCLREDVHSFSTSIVAFSAALHGLATGVTVSLCMDRLSTLVEELVDLFSAVSCVDSYGGVIFQELRTQEMLCADSASEATLVTRTKRVLSWTKVLFVISSTFELRSIDLILHSQKSNNMENSVIPFDTKWDVYNAVSKKFAMDGLPVYGILFCVQQTSLEFLCKESELEVIADLTEIRFIIFRDQSDIAITLDKFQDRNLLHSLSCLYELSLSRIKSALRLAYLQNDLPSGSGSDAAEGSSSAGKFSFAVEDSASPPQVSNIPNTVAPTFGTWLVMNFKISEIYMTGLLVKKILVGAQKSTKLECSLSVGLESRTITCHIQGGSVFIETAALAMFIECFGSYLGCIRSLLHVTSRQHMVTETGEDMAVEDGHPGEQKKNTLQQIIWEQLEVFTVDLSQLSLFLVAAEESGGFKELQFDADLHLELELANTSKRFLFDLFRLSVLSRILHGNVEQQPNDIQIHHFSSLMPSNSSSQSVHEDPTLAFQLADGIHSALNDASCSSPHFWQKEPVVDDSVSGALHLSRQSYILKQLSASIAVEKPVQGESRLVNEVWVGTGSITGFDMTISLPEVKMLLSTVESLSGVLAKKTSGNVKQRHKSTNQESDRSSDETIRDGALVAIQDVHQHMYMAVEGGESKYSLVGATHYSLVGDRALFRVKYQNQNRWNSSVLWFSLISLYAKSDSGEPLRLNYRPGSGFVDISSTNDGGPALWKMISCKLDSSEGDIESESYNYLARNTFYLVNKKIDRAVAFVDGVPEFVNKPGNPFKWKVFVDFPLACDVGLPDRYRVDAARTSLQHDLRGTDERFSGKQQNRPYIVIMIDKIILTIVHELPDTKETFSLLQASISARELTVQILPAKVRVISTLSMALYYFDSQSNLWRDVIHPVEICVFYRSRLLIKGSEHGLHRAPVHFYSKMKEFRMSVSELSLDILLFVIGNLDLAGPYAVKTSTILANCCKVENQLGLNLLCHFYDNQDALVPRKQSSTIVLRHSALANQPPEASYVSFQLAERETYLTSPICVSIVEARSLAWRTRIMSERDSKTYPGPFIVVDILRKNEDGFSIAVSPLLRIHNETKFSMELCFRRPEQNEAQSASVVLKTGDTVDDSLAAFDAINLSGGLKKALTSLSVGNFLLSFRPEITEYVTNAKKLLSVEWSDDVKGGKAVRLSGIFDKLSYKIRKAFLVEPARYSFSTVCCSLRYEDGEVADLFFLVQSVVRNIPVLQPNNHGYAPGNWDSPVALQEQKEIFLLPTVRVFNMLQEEIHVLLTDMDPYAAMGRGNIGNQATIPRGSSADFFANPVTIYFIVTLTAFNSSCKPVNSGDWVKKLQKGKDDVRYLDTNIDFCDGKYLASLRLSRGHKGVLEVAIFTLYTLENDTDIPFFCCAPYQKPLSRDEAEKLGFMIPPELGSFLPPKSTKSWFMKKNKVCLRMLEEKVSVVIFDLDALSGLTEISLEVEDASGFKYLSKLGVSLGPFTSELNVPSQLVSIVPRYIVSNESEEAIIVRQCYLEDDMEGLIPINSKQKTALKLRSRPSKRETRGFEKFVRKHRNTHDDSLAFIQFRPDKAGLGWSGPVCVASLGRFFLKFKRPSDFLGEESSQVTAHGNISAEFAAVHVVERSSTLVLHFHKPPDVNLPYRIENSLHQAFITYYQKDSVEPENLGSGKSVDYVWDDSTLPRRLVVQINGMNLLREINLDKVRAWKPFYRVSQRRGLGFHLPLDKKPGKREKPSFGESMGFQMVNVGYEVYADGPTRVLRFCEVRDSHNQDVVFHSNTKIRLRVSSFALHLVEHPNQERDNDASSCGAIVVLRLENVNLDSMLTDKHKYNEFRVQLLSVDQKWVGAPYAAMLRRHQSGYSYTNDNILRVVVVLLPSSSNVKQVKYSSVVLQPLDLNLDEETLMRLVPFWRTSLSESNARSQQYYFDHFEIHPIKIIASFLPGDSYSSYSSSQEMLRSLLHSVIKVPVIKSATVELNGVLVTHALINIRELFIKCAQHYSWYAMRAIYIAKGSSLLPPAFASIFDDLASSSLDAFFDPSSGQIHLPGLTIGTFKLISKCIDGKGFSGTKRYLGDLGKTVKMAGSNVLFAAVTELSDSVLKGAEANGLNGVISGFHHGILKLAMEPSVLGAAFVEGGPDRKIELDRSPGIDELYIEGYLQAMLDTVYKQEYLRVRVIDNQVFLKNLPPNSSLIEEIIDRVKGFLVSKALLKGDSSITSQPLRHRRGDSEWKIGPTVLTLCEHLLVSFAIRILRKQSGKLISGMKLKEKFMGDDQKAIIPGDDQKAIIPAPAKQGQKMKLFWKWGIGKFVVSCIFAYIDGRLCRSIPHPVARRIVSGFLLSFIDKNEDE</sequence>
<comment type="caution">
    <text evidence="1">The sequence shown here is derived from an EMBL/GenBank/DDBJ whole genome shotgun (WGS) entry which is preliminary data.</text>
</comment>
<protein>
    <submittedName>
        <fullName evidence="1">Uncharacterized protein</fullName>
    </submittedName>
</protein>
<gene>
    <name evidence="1" type="ORF">Vadar_032521</name>
</gene>
<dbReference type="Proteomes" id="UP000828048">
    <property type="component" value="Chromosome 8"/>
</dbReference>
<dbReference type="EMBL" id="CM037158">
    <property type="protein sequence ID" value="KAH7853041.1"/>
    <property type="molecule type" value="Genomic_DNA"/>
</dbReference>
<proteinExistence type="predicted"/>
<name>A0ACB7YHJ7_9ERIC</name>
<evidence type="ECO:0000313" key="1">
    <source>
        <dbReference type="EMBL" id="KAH7853041.1"/>
    </source>
</evidence>
<keyword evidence="2" id="KW-1185">Reference proteome</keyword>
<evidence type="ECO:0000313" key="2">
    <source>
        <dbReference type="Proteomes" id="UP000828048"/>
    </source>
</evidence>
<accession>A0ACB7YHJ7</accession>
<organism evidence="1 2">
    <name type="scientific">Vaccinium darrowii</name>
    <dbReference type="NCBI Taxonomy" id="229202"/>
    <lineage>
        <taxon>Eukaryota</taxon>
        <taxon>Viridiplantae</taxon>
        <taxon>Streptophyta</taxon>
        <taxon>Embryophyta</taxon>
        <taxon>Tracheophyta</taxon>
        <taxon>Spermatophyta</taxon>
        <taxon>Magnoliopsida</taxon>
        <taxon>eudicotyledons</taxon>
        <taxon>Gunneridae</taxon>
        <taxon>Pentapetalae</taxon>
        <taxon>asterids</taxon>
        <taxon>Ericales</taxon>
        <taxon>Ericaceae</taxon>
        <taxon>Vaccinioideae</taxon>
        <taxon>Vaccinieae</taxon>
        <taxon>Vaccinium</taxon>
    </lineage>
</organism>
<reference evidence="1 2" key="1">
    <citation type="journal article" date="2021" name="Hortic Res">
        <title>High-quality reference genome and annotation aids understanding of berry development for evergreen blueberry (Vaccinium darrowii).</title>
        <authorList>
            <person name="Yu J."/>
            <person name="Hulse-Kemp A.M."/>
            <person name="Babiker E."/>
            <person name="Staton M."/>
        </authorList>
    </citation>
    <scope>NUCLEOTIDE SEQUENCE [LARGE SCALE GENOMIC DNA]</scope>
    <source>
        <strain evidence="2">cv. NJ 8807/NJ 8810</strain>
        <tissue evidence="1">Young leaf</tissue>
    </source>
</reference>